<dbReference type="FunFam" id="2.30.42.10:FF:000107">
    <property type="entry name" value="26S proteasome non-ATPase regulatory subunit 9"/>
    <property type="match status" value="1"/>
</dbReference>
<evidence type="ECO:0000256" key="2">
    <source>
        <dbReference type="SAM" id="Coils"/>
    </source>
</evidence>
<evidence type="ECO:0000313" key="4">
    <source>
        <dbReference type="EMBL" id="KAJ5071782.1"/>
    </source>
</evidence>
<dbReference type="PANTHER" id="PTHR12651">
    <property type="entry name" value="26S PROTEASOME NON-ATPASE REGULATORY SUBUNIT 9"/>
    <property type="match status" value="1"/>
</dbReference>
<dbReference type="InterPro" id="IPR036034">
    <property type="entry name" value="PDZ_sf"/>
</dbReference>
<keyword evidence="5" id="KW-1185">Reference proteome</keyword>
<evidence type="ECO:0000259" key="3">
    <source>
        <dbReference type="Pfam" id="PF18265"/>
    </source>
</evidence>
<feature type="coiled-coil region" evidence="2">
    <location>
        <begin position="1"/>
        <end position="28"/>
    </location>
</feature>
<keyword evidence="2" id="KW-0175">Coiled coil</keyword>
<name>A0A9Q0LFA6_ANAIG</name>
<evidence type="ECO:0000256" key="1">
    <source>
        <dbReference type="ARBA" id="ARBA00023186"/>
    </source>
</evidence>
<organism evidence="4 5">
    <name type="scientific">Anaeramoeba ignava</name>
    <name type="common">Anaerobic marine amoeba</name>
    <dbReference type="NCBI Taxonomy" id="1746090"/>
    <lineage>
        <taxon>Eukaryota</taxon>
        <taxon>Metamonada</taxon>
        <taxon>Anaeramoebidae</taxon>
        <taxon>Anaeramoeba</taxon>
    </lineage>
</organism>
<dbReference type="SUPFAM" id="SSF50156">
    <property type="entry name" value="PDZ domain-like"/>
    <property type="match status" value="1"/>
</dbReference>
<sequence>MQNEMLNLSKKKEEYEKEIEELTTFLEEKGCGVHGSLVDQDGFPRSDAYEIRIARNRLAILQTDHLNLMKEIEKKLFAFYQSEKKSEEKPIYNPFAIINAVADECPAKEAGLQKGDEILFIGSCNSMSEVSEEVARFVGQKLKFQFLRDGKEMVVFLIPRIWDGPGFLGCHIIPYK</sequence>
<dbReference type="AlphaFoldDB" id="A0A9Q0LFA6"/>
<keyword evidence="4" id="KW-0647">Proteasome</keyword>
<evidence type="ECO:0000313" key="5">
    <source>
        <dbReference type="Proteomes" id="UP001149090"/>
    </source>
</evidence>
<accession>A0A9Q0LFA6</accession>
<gene>
    <name evidence="4" type="ORF">M0811_09942</name>
</gene>
<comment type="caution">
    <text evidence="4">The sequence shown here is derived from an EMBL/GenBank/DDBJ whole genome shotgun (WGS) entry which is preliminary data.</text>
</comment>
<dbReference type="Pfam" id="PF18265">
    <property type="entry name" value="Nas2_N"/>
    <property type="match status" value="1"/>
</dbReference>
<dbReference type="OMA" id="ARHTIIC"/>
<dbReference type="InterPro" id="IPR035269">
    <property type="entry name" value="PSMD9"/>
</dbReference>
<protein>
    <submittedName>
        <fullName evidence="4">26s proteasome non-atpase regulatory subunit 9</fullName>
    </submittedName>
</protein>
<dbReference type="Gene3D" id="2.30.42.10">
    <property type="match status" value="1"/>
</dbReference>
<dbReference type="PANTHER" id="PTHR12651:SF1">
    <property type="entry name" value="26S PROTEASOME NON-ATPASE REGULATORY SUBUNIT 9"/>
    <property type="match status" value="1"/>
</dbReference>
<dbReference type="GO" id="GO:0070682">
    <property type="term" value="P:proteasome regulatory particle assembly"/>
    <property type="evidence" value="ECO:0007669"/>
    <property type="project" value="InterPro"/>
</dbReference>
<dbReference type="GO" id="GO:0005737">
    <property type="term" value="C:cytoplasm"/>
    <property type="evidence" value="ECO:0007669"/>
    <property type="project" value="TreeGrafter"/>
</dbReference>
<feature type="domain" description="Nas2 N-terminal" evidence="3">
    <location>
        <begin position="7"/>
        <end position="81"/>
    </location>
</feature>
<dbReference type="GO" id="GO:0000502">
    <property type="term" value="C:proteasome complex"/>
    <property type="evidence" value="ECO:0007669"/>
    <property type="project" value="UniProtKB-KW"/>
</dbReference>
<dbReference type="EMBL" id="JAPDFW010000085">
    <property type="protein sequence ID" value="KAJ5071782.1"/>
    <property type="molecule type" value="Genomic_DNA"/>
</dbReference>
<proteinExistence type="predicted"/>
<reference evidence="4" key="1">
    <citation type="submission" date="2022-10" db="EMBL/GenBank/DDBJ databases">
        <title>Novel sulphate-reducing endosymbionts in the free-living metamonad Anaeramoeba.</title>
        <authorList>
            <person name="Jerlstrom-Hultqvist J."/>
            <person name="Cepicka I."/>
            <person name="Gallot-Lavallee L."/>
            <person name="Salas-Leiva D."/>
            <person name="Curtis B.A."/>
            <person name="Zahonova K."/>
            <person name="Pipaliya S."/>
            <person name="Dacks J."/>
            <person name="Roger A.J."/>
        </authorList>
    </citation>
    <scope>NUCLEOTIDE SEQUENCE</scope>
    <source>
        <strain evidence="4">BMAN</strain>
    </source>
</reference>
<dbReference type="InterPro" id="IPR040815">
    <property type="entry name" value="Nas2_N"/>
</dbReference>
<dbReference type="GO" id="GO:0005634">
    <property type="term" value="C:nucleus"/>
    <property type="evidence" value="ECO:0007669"/>
    <property type="project" value="TreeGrafter"/>
</dbReference>
<dbReference type="OrthoDB" id="72325at2759"/>
<dbReference type="Gene3D" id="6.10.140.1710">
    <property type="match status" value="1"/>
</dbReference>
<dbReference type="Proteomes" id="UP001149090">
    <property type="component" value="Unassembled WGS sequence"/>
</dbReference>
<keyword evidence="1" id="KW-0143">Chaperone</keyword>